<name>A0A382V472_9ZZZZ</name>
<dbReference type="InterPro" id="IPR035926">
    <property type="entry name" value="NusB-like_sf"/>
</dbReference>
<evidence type="ECO:0000256" key="3">
    <source>
        <dbReference type="ARBA" id="ARBA00022884"/>
    </source>
</evidence>
<dbReference type="GO" id="GO:0003723">
    <property type="term" value="F:RNA binding"/>
    <property type="evidence" value="ECO:0007669"/>
    <property type="project" value="UniProtKB-KW"/>
</dbReference>
<dbReference type="PANTHER" id="PTHR11078:SF3">
    <property type="entry name" value="ANTITERMINATION NUSB DOMAIN-CONTAINING PROTEIN"/>
    <property type="match status" value="1"/>
</dbReference>
<organism evidence="7">
    <name type="scientific">marine metagenome</name>
    <dbReference type="NCBI Taxonomy" id="408172"/>
    <lineage>
        <taxon>unclassified sequences</taxon>
        <taxon>metagenomes</taxon>
        <taxon>ecological metagenomes</taxon>
    </lineage>
</organism>
<dbReference type="GO" id="GO:0031564">
    <property type="term" value="P:transcription antitermination"/>
    <property type="evidence" value="ECO:0007669"/>
    <property type="project" value="UniProtKB-KW"/>
</dbReference>
<evidence type="ECO:0000256" key="2">
    <source>
        <dbReference type="ARBA" id="ARBA00022814"/>
    </source>
</evidence>
<dbReference type="GO" id="GO:0005829">
    <property type="term" value="C:cytosol"/>
    <property type="evidence" value="ECO:0007669"/>
    <property type="project" value="TreeGrafter"/>
</dbReference>
<gene>
    <name evidence="7" type="ORF">METZ01_LOCUS393689</name>
</gene>
<evidence type="ECO:0000313" key="7">
    <source>
        <dbReference type="EMBL" id="SVD40835.1"/>
    </source>
</evidence>
<dbReference type="AlphaFoldDB" id="A0A382V472"/>
<dbReference type="GO" id="GO:0006353">
    <property type="term" value="P:DNA-templated transcription termination"/>
    <property type="evidence" value="ECO:0007669"/>
    <property type="project" value="InterPro"/>
</dbReference>
<dbReference type="NCBIfam" id="TIGR01951">
    <property type="entry name" value="nusB"/>
    <property type="match status" value="1"/>
</dbReference>
<sequence>MEISNISLKEIVERYKKDDSSFFRVLLAGVAESIEELDKKIKLFIDIPLSKLDPIERNTLRIALFELERGEVDRLVIISEAIRLSKKFGSTDGYKFINAVLDKFIKKKS</sequence>
<accession>A0A382V472</accession>
<dbReference type="PANTHER" id="PTHR11078">
    <property type="entry name" value="N UTILIZATION SUBSTANCE PROTEIN B-RELATED"/>
    <property type="match status" value="1"/>
</dbReference>
<comment type="similarity">
    <text evidence="1">Belongs to the NusB family.</text>
</comment>
<dbReference type="EMBL" id="UINC01148764">
    <property type="protein sequence ID" value="SVD40835.1"/>
    <property type="molecule type" value="Genomic_DNA"/>
</dbReference>
<dbReference type="Gene3D" id="1.10.940.10">
    <property type="entry name" value="NusB-like"/>
    <property type="match status" value="1"/>
</dbReference>
<evidence type="ECO:0000256" key="5">
    <source>
        <dbReference type="ARBA" id="ARBA00023163"/>
    </source>
</evidence>
<feature type="domain" description="NusB/RsmB/TIM44" evidence="6">
    <location>
        <begin position="13"/>
        <end position="106"/>
    </location>
</feature>
<reference evidence="7" key="1">
    <citation type="submission" date="2018-05" db="EMBL/GenBank/DDBJ databases">
        <authorList>
            <person name="Lanie J.A."/>
            <person name="Ng W.-L."/>
            <person name="Kazmierczak K.M."/>
            <person name="Andrzejewski T.M."/>
            <person name="Davidsen T.M."/>
            <person name="Wayne K.J."/>
            <person name="Tettelin H."/>
            <person name="Glass J.I."/>
            <person name="Rusch D."/>
            <person name="Podicherti R."/>
            <person name="Tsui H.-C.T."/>
            <person name="Winkler M.E."/>
        </authorList>
    </citation>
    <scope>NUCLEOTIDE SEQUENCE</scope>
</reference>
<dbReference type="Pfam" id="PF01029">
    <property type="entry name" value="NusB"/>
    <property type="match status" value="1"/>
</dbReference>
<dbReference type="InterPro" id="IPR006027">
    <property type="entry name" value="NusB_RsmB_TIM44"/>
</dbReference>
<dbReference type="SUPFAM" id="SSF48013">
    <property type="entry name" value="NusB-like"/>
    <property type="match status" value="1"/>
</dbReference>
<evidence type="ECO:0000256" key="1">
    <source>
        <dbReference type="ARBA" id="ARBA00005952"/>
    </source>
</evidence>
<keyword evidence="3" id="KW-0694">RNA-binding</keyword>
<keyword evidence="4" id="KW-0805">Transcription regulation</keyword>
<dbReference type="InterPro" id="IPR011605">
    <property type="entry name" value="NusB_fam"/>
</dbReference>
<keyword evidence="2" id="KW-0889">Transcription antitermination</keyword>
<protein>
    <recommendedName>
        <fullName evidence="6">NusB/RsmB/TIM44 domain-containing protein</fullName>
    </recommendedName>
</protein>
<proteinExistence type="inferred from homology"/>
<evidence type="ECO:0000259" key="6">
    <source>
        <dbReference type="Pfam" id="PF01029"/>
    </source>
</evidence>
<keyword evidence="5" id="KW-0804">Transcription</keyword>
<evidence type="ECO:0000256" key="4">
    <source>
        <dbReference type="ARBA" id="ARBA00023015"/>
    </source>
</evidence>